<name>A0A1C0YN94_9BACL</name>
<gene>
    <name evidence="2" type="ORF">A6M13_02025</name>
</gene>
<keyword evidence="3" id="KW-1185">Reference proteome</keyword>
<feature type="domain" description="N-acetyltransferase" evidence="1">
    <location>
        <begin position="33"/>
        <end position="172"/>
    </location>
</feature>
<dbReference type="InterPro" id="IPR016181">
    <property type="entry name" value="Acyl_CoA_acyltransferase"/>
</dbReference>
<evidence type="ECO:0000313" key="3">
    <source>
        <dbReference type="Proteomes" id="UP000093199"/>
    </source>
</evidence>
<comment type="caution">
    <text evidence="2">The sequence shown here is derived from an EMBL/GenBank/DDBJ whole genome shotgun (WGS) entry which is preliminary data.</text>
</comment>
<dbReference type="OrthoDB" id="9797989at2"/>
<dbReference type="EMBL" id="MASJ01000001">
    <property type="protein sequence ID" value="OCS88645.1"/>
    <property type="molecule type" value="Genomic_DNA"/>
</dbReference>
<protein>
    <submittedName>
        <fullName evidence="2">GCN5 family acetyltransferase</fullName>
    </submittedName>
</protein>
<dbReference type="SUPFAM" id="SSF55729">
    <property type="entry name" value="Acyl-CoA N-acyltransferases (Nat)"/>
    <property type="match status" value="1"/>
</dbReference>
<dbReference type="PANTHER" id="PTHR39173">
    <property type="entry name" value="ACETYLTRANSFERASE"/>
    <property type="match status" value="1"/>
</dbReference>
<proteinExistence type="predicted"/>
<dbReference type="STRING" id="33978.A6M13_02025"/>
<evidence type="ECO:0000259" key="1">
    <source>
        <dbReference type="PROSITE" id="PS51186"/>
    </source>
</evidence>
<dbReference type="AlphaFoldDB" id="A0A1C0YN94"/>
<reference evidence="2 3" key="1">
    <citation type="submission" date="2016-07" db="EMBL/GenBank/DDBJ databases">
        <title>Caryophanon tenue genome sequencing.</title>
        <authorList>
            <person name="Verma A."/>
            <person name="Pal Y."/>
            <person name="Krishnamurthi S."/>
        </authorList>
    </citation>
    <scope>NUCLEOTIDE SEQUENCE [LARGE SCALE GENOMIC DNA]</scope>
    <source>
        <strain evidence="2 3">DSM 14152</strain>
    </source>
</reference>
<dbReference type="PROSITE" id="PS51186">
    <property type="entry name" value="GNAT"/>
    <property type="match status" value="1"/>
</dbReference>
<evidence type="ECO:0000313" key="2">
    <source>
        <dbReference type="EMBL" id="OCS88645.1"/>
    </source>
</evidence>
<dbReference type="Gene3D" id="3.40.630.30">
    <property type="match status" value="1"/>
</dbReference>
<organism evidence="2 3">
    <name type="scientific">Caryophanon tenue</name>
    <dbReference type="NCBI Taxonomy" id="33978"/>
    <lineage>
        <taxon>Bacteria</taxon>
        <taxon>Bacillati</taxon>
        <taxon>Bacillota</taxon>
        <taxon>Bacilli</taxon>
        <taxon>Bacillales</taxon>
        <taxon>Caryophanaceae</taxon>
        <taxon>Caryophanon</taxon>
    </lineage>
</organism>
<sequence length="174" mass="20152">MQLVKPAIVYAHMYRAFYDEWVSSGEAFVPYIIEHRPEPFETMLAILHNHERGVGIKPLWMQSSTYWLIDDEQVIGVVNIRHELVDYLYNEGGHIVYGIRPSQRQKGYATEILRLALQQARELGLMRVLLTCEADNIGSRKAIEYNGGVSIEDYITEDGRYIKRYWISLVDDAA</sequence>
<dbReference type="InterPro" id="IPR000182">
    <property type="entry name" value="GNAT_dom"/>
</dbReference>
<accession>A0A1C0YN94</accession>
<dbReference type="Pfam" id="PF13302">
    <property type="entry name" value="Acetyltransf_3"/>
    <property type="match status" value="1"/>
</dbReference>
<keyword evidence="2" id="KW-0808">Transferase</keyword>
<dbReference type="RefSeq" id="WP_066542442.1">
    <property type="nucleotide sequence ID" value="NZ_MASJ01000001.1"/>
</dbReference>
<dbReference type="PANTHER" id="PTHR39173:SF1">
    <property type="entry name" value="ACETYLTRANSFERASE"/>
    <property type="match status" value="1"/>
</dbReference>
<dbReference type="Proteomes" id="UP000093199">
    <property type="component" value="Unassembled WGS sequence"/>
</dbReference>
<dbReference type="CDD" id="cd04301">
    <property type="entry name" value="NAT_SF"/>
    <property type="match status" value="1"/>
</dbReference>
<dbReference type="GO" id="GO:0016747">
    <property type="term" value="F:acyltransferase activity, transferring groups other than amino-acyl groups"/>
    <property type="evidence" value="ECO:0007669"/>
    <property type="project" value="InterPro"/>
</dbReference>